<dbReference type="GO" id="GO:0016020">
    <property type="term" value="C:membrane"/>
    <property type="evidence" value="ECO:0007669"/>
    <property type="project" value="GOC"/>
</dbReference>
<dbReference type="Pfam" id="PF24894">
    <property type="entry name" value="Hexapep_GlmU"/>
    <property type="match status" value="1"/>
</dbReference>
<reference evidence="6" key="1">
    <citation type="submission" date="2006-10" db="EMBL/GenBank/DDBJ databases">
        <authorList>
            <person name="Amadeo P."/>
            <person name="Zhao Q."/>
            <person name="Wortman J."/>
            <person name="Fraser-Liggett C."/>
            <person name="Carlton J."/>
        </authorList>
    </citation>
    <scope>NUCLEOTIDE SEQUENCE</scope>
    <source>
        <strain evidence="6">G3</strain>
    </source>
</reference>
<dbReference type="GO" id="GO:0016410">
    <property type="term" value="F:N-acyltransferase activity"/>
    <property type="evidence" value="ECO:0007669"/>
    <property type="project" value="InterPro"/>
</dbReference>
<organism evidence="6 7">
    <name type="scientific">Trichomonas vaginalis (strain ATCC PRA-98 / G3)</name>
    <dbReference type="NCBI Taxonomy" id="412133"/>
    <lineage>
        <taxon>Eukaryota</taxon>
        <taxon>Metamonada</taxon>
        <taxon>Parabasalia</taxon>
        <taxon>Trichomonadida</taxon>
        <taxon>Trichomonadidae</taxon>
        <taxon>Trichomonas</taxon>
    </lineage>
</organism>
<dbReference type="PANTHER" id="PTHR43378:SF2">
    <property type="entry name" value="UDP-3-O-ACYLGLUCOSAMINE N-ACYLTRANSFERASE 1, MITOCHONDRIAL-RELATED"/>
    <property type="match status" value="1"/>
</dbReference>
<evidence type="ECO:0000256" key="3">
    <source>
        <dbReference type="PROSITE-ProRule" id="PRU00175"/>
    </source>
</evidence>
<keyword evidence="3" id="KW-0863">Zinc-finger</keyword>
<dbReference type="InterPro" id="IPR013083">
    <property type="entry name" value="Znf_RING/FYVE/PHD"/>
</dbReference>
<accession>A2F4T4</accession>
<dbReference type="GO" id="GO:0103118">
    <property type="term" value="F:UDP-3-O-[(3R)-3-hydroxyacyl]-glucosamine N-acyltransferase activity"/>
    <property type="evidence" value="ECO:0000318"/>
    <property type="project" value="GO_Central"/>
</dbReference>
<dbReference type="Gene3D" id="3.30.40.10">
    <property type="entry name" value="Zinc/RING finger domain, C3HC4 (zinc finger)"/>
    <property type="match status" value="1"/>
</dbReference>
<dbReference type="STRING" id="5722.A2F4T4"/>
<evidence type="ECO:0000313" key="6">
    <source>
        <dbReference type="EMBL" id="EAY00097.1"/>
    </source>
</evidence>
<protein>
    <recommendedName>
        <fullName evidence="5">RING-type domain-containing protein</fullName>
    </recommendedName>
</protein>
<dbReference type="GO" id="GO:0005739">
    <property type="term" value="C:mitochondrion"/>
    <property type="evidence" value="ECO:0000318"/>
    <property type="project" value="GO_Central"/>
</dbReference>
<sequence length="952" mass="108623">MLQNPNTCILCRRKMHVDDSVSISCGHCFHFECLERVLATNNECPQCRFNIEFRLTDEIPIEMKDSTIFIEKSFDHKKDPTIFLTEIIESKLNAITTDIYGTYIDIVTTLSKYDNFVCVEWRNNNYTELGDDCDTEYINLKQNLDFNYKYTGNPRGINWTEYGIEPKTEPYIESKQIPENNEDNQKDSQNEEEDNTDNHDQTETHNNIEQNDDNQKLDSDNQDIEVSDDDSNELNIQSTQKDDDKEQNEEILNDSNQNIEIEPKQIDDASEQEDNDNSNMDESNEGEINNTQNNSNDIVEENKPELPLATTNDIDEVELSNGATSEKNNTDNIEIEELNRENNKEHTEDELQSENEGISETNNDNEIDSNIEPVSNVNPEKEESNSDKTDNTDEKQVKFDAKSDKIANDQNTKDTKLNEEENKDKCDDSPTPNEEKMDEKEKSKQNLTKPEGKENIPAPDTKEGQEKHISIEQKAEDHSATEIAKESSVLPTSNQEKIEEKCDSTDPVNDAEILSPSNCHLSTQTELLKTADHSNMEIPKGPYSNIHVVVLANRDANIREVFGRSQQIGFLKIGNIPLIEHVLSHLNNLGFNRITLVCKEIDYSAYQTYLDSKFENVNIKCFDGDKTATCQVIRQLYTKKTHILVYPIDLVTVCDITKIVDQHIQTDASVTLFTTKYAISNKELEDAPGTGVAISTTGRHFFVVDESNESRLIALLGDMDAHRFDLDLNLKSEDAYFGDAQQIEISAESLAMCNSMFIDSSIKLTNSYLISPKGMKYLMDNDEICSIENEFIPRLCSLKEHKVFSYMTDDKTVTLNVQDFVSLYHINMKWGNKELMVKENPNKKESEQENKSLPDFFKKENYSEPQNIKCDERAIIRSILDESVTIGEGSRITKCIIYDHVVIGDNVHISNSIICPHSSIPSKSKINKCFVSPQFSSKSEVNEERSIVRVKI</sequence>
<dbReference type="Gene3D" id="3.90.550.10">
    <property type="entry name" value="Spore Coat Polysaccharide Biosynthesis Protein SpsA, Chain A"/>
    <property type="match status" value="1"/>
</dbReference>
<dbReference type="InterPro" id="IPR005835">
    <property type="entry name" value="NTP_transferase_dom"/>
</dbReference>
<dbReference type="KEGG" id="tva:4757916"/>
<keyword evidence="3" id="KW-0862">Zinc</keyword>
<dbReference type="AlphaFoldDB" id="A2F4T4"/>
<dbReference type="PROSITE" id="PS50089">
    <property type="entry name" value="ZF_RING_2"/>
    <property type="match status" value="1"/>
</dbReference>
<name>A2F4T4_TRIV3</name>
<dbReference type="VEuPathDB" id="TrichDB:TVAGG3_0149150"/>
<evidence type="ECO:0000313" key="7">
    <source>
        <dbReference type="Proteomes" id="UP000001542"/>
    </source>
</evidence>
<dbReference type="OrthoDB" id="1733332at2759"/>
<dbReference type="SMART" id="SM00184">
    <property type="entry name" value="RING"/>
    <property type="match status" value="1"/>
</dbReference>
<dbReference type="Pfam" id="PF13639">
    <property type="entry name" value="zf-RING_2"/>
    <property type="match status" value="1"/>
</dbReference>
<dbReference type="InterPro" id="IPR029044">
    <property type="entry name" value="Nucleotide-diphossugar_trans"/>
</dbReference>
<dbReference type="RefSeq" id="XP_001313026.1">
    <property type="nucleotide sequence ID" value="XM_001313025.1"/>
</dbReference>
<dbReference type="CDD" id="cd16448">
    <property type="entry name" value="RING-H2"/>
    <property type="match status" value="1"/>
</dbReference>
<feature type="compositionally biased region" description="Polar residues" evidence="4">
    <location>
        <begin position="321"/>
        <end position="331"/>
    </location>
</feature>
<feature type="domain" description="RING-type" evidence="5">
    <location>
        <begin position="8"/>
        <end position="48"/>
    </location>
</feature>
<dbReference type="Proteomes" id="UP000001542">
    <property type="component" value="Unassembled WGS sequence"/>
</dbReference>
<dbReference type="InterPro" id="IPR007691">
    <property type="entry name" value="LpxD"/>
</dbReference>
<feature type="compositionally biased region" description="Basic and acidic residues" evidence="4">
    <location>
        <begin position="337"/>
        <end position="349"/>
    </location>
</feature>
<dbReference type="GO" id="GO:0009245">
    <property type="term" value="P:lipid A biosynthetic process"/>
    <property type="evidence" value="ECO:0007669"/>
    <property type="project" value="InterPro"/>
</dbReference>
<feature type="compositionally biased region" description="Polar residues" evidence="4">
    <location>
        <begin position="286"/>
        <end position="297"/>
    </location>
</feature>
<dbReference type="SUPFAM" id="SSF57850">
    <property type="entry name" value="RING/U-box"/>
    <property type="match status" value="1"/>
</dbReference>
<dbReference type="PANTHER" id="PTHR43378">
    <property type="entry name" value="UDP-3-O-ACYLGLUCOSAMINE N-ACYLTRANSFERASE"/>
    <property type="match status" value="1"/>
</dbReference>
<evidence type="ECO:0000256" key="4">
    <source>
        <dbReference type="SAM" id="MobiDB-lite"/>
    </source>
</evidence>
<keyword evidence="7" id="KW-1185">Reference proteome</keyword>
<keyword evidence="1" id="KW-0808">Transferase</keyword>
<evidence type="ECO:0000256" key="2">
    <source>
        <dbReference type="ARBA" id="ARBA00023315"/>
    </source>
</evidence>
<dbReference type="SMR" id="A2F4T4"/>
<keyword evidence="3" id="KW-0479">Metal-binding</keyword>
<dbReference type="Pfam" id="PF00483">
    <property type="entry name" value="NTP_transferase"/>
    <property type="match status" value="1"/>
</dbReference>
<feature type="compositionally biased region" description="Acidic residues" evidence="4">
    <location>
        <begin position="220"/>
        <end position="232"/>
    </location>
</feature>
<feature type="region of interest" description="Disordered" evidence="4">
    <location>
        <begin position="171"/>
        <end position="498"/>
    </location>
</feature>
<dbReference type="InterPro" id="IPR001841">
    <property type="entry name" value="Znf_RING"/>
</dbReference>
<dbReference type="GO" id="GO:2001289">
    <property type="term" value="P:lipid X metabolic process"/>
    <property type="evidence" value="ECO:0000318"/>
    <property type="project" value="GO_Central"/>
</dbReference>
<gene>
    <name evidence="6" type="ORF">TVAG_328590</name>
</gene>
<evidence type="ECO:0000259" key="5">
    <source>
        <dbReference type="PROSITE" id="PS50089"/>
    </source>
</evidence>
<dbReference type="InParanoid" id="A2F4T4"/>
<dbReference type="InterPro" id="IPR056818">
    <property type="entry name" value="GlmU/GlgC-like_hexapep"/>
</dbReference>
<reference evidence="6" key="2">
    <citation type="journal article" date="2007" name="Science">
        <title>Draft genome sequence of the sexually transmitted pathogen Trichomonas vaginalis.</title>
        <authorList>
            <person name="Carlton J.M."/>
            <person name="Hirt R.P."/>
            <person name="Silva J.C."/>
            <person name="Delcher A.L."/>
            <person name="Schatz M."/>
            <person name="Zhao Q."/>
            <person name="Wortman J.R."/>
            <person name="Bidwell S.L."/>
            <person name="Alsmark U.C.M."/>
            <person name="Besteiro S."/>
            <person name="Sicheritz-Ponten T."/>
            <person name="Noel C.J."/>
            <person name="Dacks J.B."/>
            <person name="Foster P.G."/>
            <person name="Simillion C."/>
            <person name="Van de Peer Y."/>
            <person name="Miranda-Saavedra D."/>
            <person name="Barton G.J."/>
            <person name="Westrop G.D."/>
            <person name="Mueller S."/>
            <person name="Dessi D."/>
            <person name="Fiori P.L."/>
            <person name="Ren Q."/>
            <person name="Paulsen I."/>
            <person name="Zhang H."/>
            <person name="Bastida-Corcuera F.D."/>
            <person name="Simoes-Barbosa A."/>
            <person name="Brown M.T."/>
            <person name="Hayes R.D."/>
            <person name="Mukherjee M."/>
            <person name="Okumura C.Y."/>
            <person name="Schneider R."/>
            <person name="Smith A.J."/>
            <person name="Vanacova S."/>
            <person name="Villalvazo M."/>
            <person name="Haas B.J."/>
            <person name="Pertea M."/>
            <person name="Feldblyum T.V."/>
            <person name="Utterback T.R."/>
            <person name="Shu C.L."/>
            <person name="Osoegawa K."/>
            <person name="de Jong P.J."/>
            <person name="Hrdy I."/>
            <person name="Horvathova L."/>
            <person name="Zubacova Z."/>
            <person name="Dolezal P."/>
            <person name="Malik S.B."/>
            <person name="Logsdon J.M. Jr."/>
            <person name="Henze K."/>
            <person name="Gupta A."/>
            <person name="Wang C.C."/>
            <person name="Dunne R.L."/>
            <person name="Upcroft J.A."/>
            <person name="Upcroft P."/>
            <person name="White O."/>
            <person name="Salzberg S.L."/>
            <person name="Tang P."/>
            <person name="Chiu C.-H."/>
            <person name="Lee Y.-S."/>
            <person name="Embley T.M."/>
            <person name="Coombs G.H."/>
            <person name="Mottram J.C."/>
            <person name="Tachezy J."/>
            <person name="Fraser-Liggett C.M."/>
            <person name="Johnson P.J."/>
        </authorList>
    </citation>
    <scope>NUCLEOTIDE SEQUENCE [LARGE SCALE GENOMIC DNA]</scope>
    <source>
        <strain evidence="6">G3</strain>
    </source>
</reference>
<evidence type="ECO:0000256" key="1">
    <source>
        <dbReference type="ARBA" id="ARBA00022679"/>
    </source>
</evidence>
<dbReference type="VEuPathDB" id="TrichDB:TVAG_328590"/>
<dbReference type="SUPFAM" id="SSF53448">
    <property type="entry name" value="Nucleotide-diphospho-sugar transferases"/>
    <property type="match status" value="1"/>
</dbReference>
<proteinExistence type="predicted"/>
<dbReference type="GO" id="GO:0008270">
    <property type="term" value="F:zinc ion binding"/>
    <property type="evidence" value="ECO:0007669"/>
    <property type="project" value="UniProtKB-KW"/>
</dbReference>
<keyword evidence="2" id="KW-0012">Acyltransferase</keyword>
<dbReference type="Gene3D" id="2.160.10.10">
    <property type="entry name" value="Hexapeptide repeat proteins"/>
    <property type="match status" value="1"/>
</dbReference>
<feature type="compositionally biased region" description="Basic and acidic residues" evidence="4">
    <location>
        <begin position="379"/>
        <end position="485"/>
    </location>
</feature>
<dbReference type="EMBL" id="DS113614">
    <property type="protein sequence ID" value="EAY00097.1"/>
    <property type="molecule type" value="Genomic_DNA"/>
</dbReference>